<name>A0A2W6NX29_ECOLX</name>
<evidence type="ECO:0000256" key="4">
    <source>
        <dbReference type="SAM" id="SignalP"/>
    </source>
</evidence>
<dbReference type="GO" id="GO:0004518">
    <property type="term" value="F:nuclease activity"/>
    <property type="evidence" value="ECO:0007669"/>
    <property type="project" value="UniProtKB-KW"/>
</dbReference>
<dbReference type="InterPro" id="IPR007346">
    <property type="entry name" value="Endonuclease-I"/>
</dbReference>
<evidence type="ECO:0000256" key="3">
    <source>
        <dbReference type="ARBA" id="ARBA00022801"/>
    </source>
</evidence>
<keyword evidence="2" id="KW-0540">Nuclease</keyword>
<feature type="signal peptide" evidence="4">
    <location>
        <begin position="1"/>
        <end position="22"/>
    </location>
</feature>
<reference evidence="5 6" key="1">
    <citation type="submission" date="2018-06" db="EMBL/GenBank/DDBJ databases">
        <title>Draft genome sequence of mcr-1-harboring Escherichia coli isolated from wound infection of a hospitalized patient, in Bolivia.</title>
        <authorList>
            <person name="Munoz M.E."/>
            <person name="Moura Q."/>
            <person name="Ventura P.R.M."/>
            <person name="Bustos L.R."/>
            <person name="Ovando B.G."/>
            <person name="Terrazas D.I.V."/>
            <person name="Yarhui N.B."/>
            <person name="Cerdeira L."/>
            <person name="Lincopan N."/>
        </authorList>
    </citation>
    <scope>NUCLEOTIDE SEQUENCE [LARGE SCALE GENOMIC DNA]</scope>
    <source>
        <strain evidence="5 6">EcMLT</strain>
    </source>
</reference>
<accession>A0A2W6NX29</accession>
<evidence type="ECO:0000313" key="5">
    <source>
        <dbReference type="EMBL" id="PZT60158.1"/>
    </source>
</evidence>
<dbReference type="InterPro" id="IPR044925">
    <property type="entry name" value="His-Me_finger_sf"/>
</dbReference>
<dbReference type="Pfam" id="PF04231">
    <property type="entry name" value="Endonuclease_1"/>
    <property type="match status" value="1"/>
</dbReference>
<comment type="caution">
    <text evidence="5">The sequence shown here is derived from an EMBL/GenBank/DDBJ whole genome shotgun (WGS) entry which is preliminary data.</text>
</comment>
<dbReference type="Proteomes" id="UP000249482">
    <property type="component" value="Unassembled WGS sequence"/>
</dbReference>
<feature type="chain" id="PRO_5016132710" evidence="4">
    <location>
        <begin position="23"/>
        <end position="161"/>
    </location>
</feature>
<organism evidence="5 6">
    <name type="scientific">Escherichia coli</name>
    <dbReference type="NCBI Taxonomy" id="562"/>
    <lineage>
        <taxon>Bacteria</taxon>
        <taxon>Pseudomonadati</taxon>
        <taxon>Pseudomonadota</taxon>
        <taxon>Gammaproteobacteria</taxon>
        <taxon>Enterobacterales</taxon>
        <taxon>Enterobacteriaceae</taxon>
        <taxon>Escherichia</taxon>
    </lineage>
</organism>
<dbReference type="SUPFAM" id="SSF54060">
    <property type="entry name" value="His-Me finger endonucleases"/>
    <property type="match status" value="1"/>
</dbReference>
<keyword evidence="4" id="KW-0732">Signal</keyword>
<gene>
    <name evidence="5" type="ORF">DNQ45_28950</name>
</gene>
<dbReference type="PANTHER" id="PTHR33607">
    <property type="entry name" value="ENDONUCLEASE-1"/>
    <property type="match status" value="1"/>
</dbReference>
<feature type="non-terminal residue" evidence="5">
    <location>
        <position position="161"/>
    </location>
</feature>
<evidence type="ECO:0000256" key="2">
    <source>
        <dbReference type="ARBA" id="ARBA00022722"/>
    </source>
</evidence>
<evidence type="ECO:0000256" key="1">
    <source>
        <dbReference type="ARBA" id="ARBA00006429"/>
    </source>
</evidence>
<dbReference type="AlphaFoldDB" id="A0A2W6NX29"/>
<keyword evidence="3" id="KW-0378">Hydrolase</keyword>
<protein>
    <submittedName>
        <fullName evidence="5">Deoxyribonuclease I</fullName>
    </submittedName>
</protein>
<comment type="similarity">
    <text evidence="1">Belongs to the EndA/NucM nuclease family.</text>
</comment>
<proteinExistence type="inferred from homology"/>
<dbReference type="EMBL" id="QKWZ01001142">
    <property type="protein sequence ID" value="PZT60158.1"/>
    <property type="molecule type" value="Genomic_DNA"/>
</dbReference>
<evidence type="ECO:0000313" key="6">
    <source>
        <dbReference type="Proteomes" id="UP000249482"/>
    </source>
</evidence>
<sequence>MYRYLSIAAVVLSAAFSGPALAEGINSFSQAKAAAVKVHADAPGTFYCGCKINWQGKKGVVDLQSCGYQVRKNENRASRVEWEHVVPAWQFGHQRQCWQDGGRKNCAKDPVYRKMESDMHNLQPSVGEVNGDRGNFMYSQWNGGEGQYGQCAMKVDFKEKA</sequence>
<dbReference type="GO" id="GO:0016787">
    <property type="term" value="F:hydrolase activity"/>
    <property type="evidence" value="ECO:0007669"/>
    <property type="project" value="UniProtKB-KW"/>
</dbReference>
<dbReference type="PANTHER" id="PTHR33607:SF2">
    <property type="entry name" value="ENDONUCLEASE-1"/>
    <property type="match status" value="1"/>
</dbReference>